<evidence type="ECO:0008006" key="5">
    <source>
        <dbReference type="Google" id="ProtNLM"/>
    </source>
</evidence>
<evidence type="ECO:0000313" key="4">
    <source>
        <dbReference type="EMBL" id="GEX36962.1"/>
    </source>
</evidence>
<reference evidence="4" key="1">
    <citation type="journal article" date="2019" name="Sci. Rep.">
        <title>Draft genome of Tanacetum cinerariifolium, the natural source of mosquito coil.</title>
        <authorList>
            <person name="Yamashiro T."/>
            <person name="Shiraishi A."/>
            <person name="Satake H."/>
            <person name="Nakayama K."/>
        </authorList>
    </citation>
    <scope>NUCLEOTIDE SEQUENCE</scope>
</reference>
<feature type="compositionally biased region" description="Acidic residues" evidence="1">
    <location>
        <begin position="843"/>
        <end position="853"/>
    </location>
</feature>
<dbReference type="InterPro" id="IPR013103">
    <property type="entry name" value="RVT_2"/>
</dbReference>
<evidence type="ECO:0000256" key="1">
    <source>
        <dbReference type="SAM" id="MobiDB-lite"/>
    </source>
</evidence>
<sequence>FLAYASFIGFMVYQIDIKSAFLYGTIEEEVYVYQPPGFEDPDYPGKVYKGVKALYGLHQAPRAWSRLVPLNAARPVITAVPKSTVKSPRPVTHIQVSHGLGSQKTLSFLFDVHGNPQQALKDKGVIDSGCSRHMTGNISYLSYFKEINGGYAAFGGNPKGGKITGKDTECVVLSSDFKPPDENHMLLRVPIENNMYNVDLKNVVPSGDLTCLFAKATLDESNLWYRRLGYINLKTMNKLVKGNLVRGLPSKVFENNHTYVACKKGKQHRASCKSKPVSSVNHPLQSGSKDPQNTYADVAFDVKENENEIHVSPSSIDKSKKHDEKAKREAKGKILVDLSTGVRDLRDEFEEFSVNETNRVNAPSAPVADVGPNLTNSTNSFNAASPSDNVVSINFEIDDEEDVGAEADFSNLETNVAVSPIKTTRVHKDHHVTQIIVELTSAPQTRSMARMEEGIDYEEVFAPVARIEAIRLFLAYASFIGFMVYQMDVKSAFLYGTIGEEVYICQPLRFKDPDYPDKELCKAFEKLMKDKFQMSSMGEHTLFLGLQVKQKDDGIFISQDKYVAKILRKFSLTDGKSASTPIDTENPLLKDPDGKDVDVHIYSDYAGPSLDRKSITGGCQFLGCRLIFWQCKKQTVVATSSTEAEYIAAASCCAQKKYILDLLAEIGMINCKPANTPMMVNQKLFMEKKAKLADRNMYQRLYEVIGKDFAALQIDDVDNIYYLPNEEIFAKLERMGYQKPSTKLTFYKVFFLAQWKFLIHTILQCMSAKRTAWNEFSSSMASAVICLATGRKFSFSKCIFDSLVRNVDSSSKFYMVGKRFSRVDTPLFERMLVPQQVNDDVADDVADDVDDNGADAPKPTPPPQQ</sequence>
<feature type="region of interest" description="Disordered" evidence="1">
    <location>
        <begin position="308"/>
        <end position="327"/>
    </location>
</feature>
<feature type="compositionally biased region" description="Basic and acidic residues" evidence="1">
    <location>
        <begin position="317"/>
        <end position="327"/>
    </location>
</feature>
<feature type="non-terminal residue" evidence="4">
    <location>
        <position position="1"/>
    </location>
</feature>
<comment type="caution">
    <text evidence="4">The sequence shown here is derived from an EMBL/GenBank/DDBJ whole genome shotgun (WGS) entry which is preliminary data.</text>
</comment>
<dbReference type="PANTHER" id="PTHR11439:SF509">
    <property type="entry name" value="RNA-DIRECTED DNA POLYMERASE"/>
    <property type="match status" value="1"/>
</dbReference>
<evidence type="ECO:0000259" key="2">
    <source>
        <dbReference type="Pfam" id="PF07727"/>
    </source>
</evidence>
<evidence type="ECO:0000259" key="3">
    <source>
        <dbReference type="Pfam" id="PF13976"/>
    </source>
</evidence>
<name>A0A699H515_TANCI</name>
<gene>
    <name evidence="4" type="ORF">Tci_308937</name>
</gene>
<organism evidence="4">
    <name type="scientific">Tanacetum cinerariifolium</name>
    <name type="common">Dalmatian daisy</name>
    <name type="synonym">Chrysanthemum cinerariifolium</name>
    <dbReference type="NCBI Taxonomy" id="118510"/>
    <lineage>
        <taxon>Eukaryota</taxon>
        <taxon>Viridiplantae</taxon>
        <taxon>Streptophyta</taxon>
        <taxon>Embryophyta</taxon>
        <taxon>Tracheophyta</taxon>
        <taxon>Spermatophyta</taxon>
        <taxon>Magnoliopsida</taxon>
        <taxon>eudicotyledons</taxon>
        <taxon>Gunneridae</taxon>
        <taxon>Pentapetalae</taxon>
        <taxon>asterids</taxon>
        <taxon>campanulids</taxon>
        <taxon>Asterales</taxon>
        <taxon>Asteraceae</taxon>
        <taxon>Asteroideae</taxon>
        <taxon>Anthemideae</taxon>
        <taxon>Anthemidinae</taxon>
        <taxon>Tanacetum</taxon>
    </lineage>
</organism>
<feature type="region of interest" description="Disordered" evidence="1">
    <location>
        <begin position="843"/>
        <end position="865"/>
    </location>
</feature>
<accession>A0A699H515</accession>
<dbReference type="InterPro" id="IPR025724">
    <property type="entry name" value="GAG-pre-integrase_dom"/>
</dbReference>
<feature type="region of interest" description="Disordered" evidence="1">
    <location>
        <begin position="271"/>
        <end position="293"/>
    </location>
</feature>
<dbReference type="AlphaFoldDB" id="A0A699H515"/>
<proteinExistence type="predicted"/>
<feature type="domain" description="Reverse transcriptase Ty1/copia-type" evidence="2">
    <location>
        <begin position="2"/>
        <end position="67"/>
    </location>
</feature>
<feature type="domain" description="Reverse transcriptase Ty1/copia-type" evidence="2">
    <location>
        <begin position="418"/>
        <end position="514"/>
    </location>
</feature>
<feature type="domain" description="GAG-pre-integrase" evidence="3">
    <location>
        <begin position="194"/>
        <end position="267"/>
    </location>
</feature>
<dbReference type="Pfam" id="PF13976">
    <property type="entry name" value="gag_pre-integrs"/>
    <property type="match status" value="1"/>
</dbReference>
<dbReference type="EMBL" id="BKCJ010104328">
    <property type="protein sequence ID" value="GEX36962.1"/>
    <property type="molecule type" value="Genomic_DNA"/>
</dbReference>
<feature type="domain" description="Reverse transcriptase Ty1/copia-type" evidence="2">
    <location>
        <begin position="518"/>
        <end position="582"/>
    </location>
</feature>
<dbReference type="Pfam" id="PF07727">
    <property type="entry name" value="RVT_2"/>
    <property type="match status" value="3"/>
</dbReference>
<feature type="compositionally biased region" description="Polar residues" evidence="1">
    <location>
        <begin position="276"/>
        <end position="293"/>
    </location>
</feature>
<protein>
    <recommendedName>
        <fullName evidence="5">Reverse transcriptase Ty1/copia-type domain-containing protein</fullName>
    </recommendedName>
</protein>
<dbReference type="PANTHER" id="PTHR11439">
    <property type="entry name" value="GAG-POL-RELATED RETROTRANSPOSON"/>
    <property type="match status" value="1"/>
</dbReference>
<dbReference type="CDD" id="cd09272">
    <property type="entry name" value="RNase_HI_RT_Ty1"/>
    <property type="match status" value="1"/>
</dbReference>